<dbReference type="AlphaFoldDB" id="A0A6G1SE50"/>
<gene>
    <name evidence="11" type="primary">SNAPC3</name>
    <name evidence="11" type="ORF">g.19603</name>
</gene>
<evidence type="ECO:0000256" key="5">
    <source>
        <dbReference type="ARBA" id="ARBA00023125"/>
    </source>
</evidence>
<comment type="similarity">
    <text evidence="2">Belongs to the SNAPC3/SRD2 family.</text>
</comment>
<dbReference type="PANTHER" id="PTHR13421">
    <property type="entry name" value="SNRNA-ACTIVATING PROTEIN COMPLEX SUBUNIT 3"/>
    <property type="match status" value="1"/>
</dbReference>
<dbReference type="EMBL" id="GGYP01003984">
    <property type="protein sequence ID" value="MDE48755.1"/>
    <property type="molecule type" value="Transcribed_RNA"/>
</dbReference>
<evidence type="ECO:0000256" key="6">
    <source>
        <dbReference type="ARBA" id="ARBA00023163"/>
    </source>
</evidence>
<proteinExistence type="inferred from homology"/>
<keyword evidence="7" id="KW-0539">Nucleus</keyword>
<dbReference type="Pfam" id="PF12251">
    <property type="entry name" value="SNAPC3"/>
    <property type="match status" value="1"/>
</dbReference>
<sequence length="403" mass="47870">MDSIHDVASKPWISSNRLHIKDLAARRAQLLFENNITLDGSGFRGENCNYLEDKLEEFIAQDEKKVRPYFLFNSTDERVLTKEPKCKLKMYQRQLEHAKRMISDRSYKVNYLSRLNTTRRETLMRHYVLTNRQEQVDDNGEQACDDVEEDCKTSIAVILVVQVWPQPKKNERLRLETEILFKSDQCLTTLRNQLKCHRDFANPMDLSDNPEQQIDRVFRGELFKSGMFLIENTFYNDMRDVNNTDMSEPIIRWASEKVTVLDEDNRNARVSRGIGPFERAQMEKTNFEDLIIRLGYPYLYLHQGNCEHLFCISDIRYAQNNRRLRKMKFPFVVAPACGRKEDALKCYMCKIGPPHWYTRYNSRLPVDPYFFCENCFKSFNYDKSKRKIGKFRAYLWNWPGQIA</sequence>
<dbReference type="GO" id="GO:0003681">
    <property type="term" value="F:bent DNA binding"/>
    <property type="evidence" value="ECO:0007669"/>
    <property type="project" value="TreeGrafter"/>
</dbReference>
<reference evidence="11" key="1">
    <citation type="submission" date="2018-10" db="EMBL/GenBank/DDBJ databases">
        <title>Transcriptome assembly of Aceria tosichella (Wheat curl mite) Type 2.</title>
        <authorList>
            <person name="Scully E.D."/>
            <person name="Geib S.M."/>
            <person name="Palmer N.A."/>
            <person name="Gupta A.K."/>
            <person name="Sarath G."/>
            <person name="Tatineni S."/>
        </authorList>
    </citation>
    <scope>NUCLEOTIDE SEQUENCE</scope>
    <source>
        <strain evidence="11">LincolnNE</strain>
    </source>
</reference>
<protein>
    <recommendedName>
        <fullName evidence="3">snRNA-activating protein complex subunit 3</fullName>
    </recommendedName>
    <alternativeName>
        <fullName evidence="10">Small nuclear RNA-activating complex polypeptide 3</fullName>
    </alternativeName>
</protein>
<keyword evidence="5" id="KW-0238">DNA-binding</keyword>
<dbReference type="InterPro" id="IPR022042">
    <property type="entry name" value="snRNA-activating_su3"/>
</dbReference>
<evidence type="ECO:0000256" key="7">
    <source>
        <dbReference type="ARBA" id="ARBA00023242"/>
    </source>
</evidence>
<dbReference type="GO" id="GO:0005634">
    <property type="term" value="C:nucleus"/>
    <property type="evidence" value="ECO:0007669"/>
    <property type="project" value="UniProtKB-SubCell"/>
</dbReference>
<evidence type="ECO:0000256" key="4">
    <source>
        <dbReference type="ARBA" id="ARBA00023015"/>
    </source>
</evidence>
<evidence type="ECO:0000256" key="10">
    <source>
        <dbReference type="ARBA" id="ARBA00029606"/>
    </source>
</evidence>
<evidence type="ECO:0000256" key="9">
    <source>
        <dbReference type="ARBA" id="ARBA00025958"/>
    </source>
</evidence>
<name>A0A6G1SE50_9ACAR</name>
<keyword evidence="4" id="KW-0805">Transcription regulation</keyword>
<evidence type="ECO:0000256" key="3">
    <source>
        <dbReference type="ARBA" id="ARBA00013634"/>
    </source>
</evidence>
<evidence type="ECO:0000256" key="8">
    <source>
        <dbReference type="ARBA" id="ARBA00025193"/>
    </source>
</evidence>
<evidence type="ECO:0000256" key="2">
    <source>
        <dbReference type="ARBA" id="ARBA00010410"/>
    </source>
</evidence>
<evidence type="ECO:0000256" key="1">
    <source>
        <dbReference type="ARBA" id="ARBA00004123"/>
    </source>
</evidence>
<dbReference type="GO" id="GO:0042796">
    <property type="term" value="P:snRNA transcription by RNA polymerase III"/>
    <property type="evidence" value="ECO:0007669"/>
    <property type="project" value="TreeGrafter"/>
</dbReference>
<dbReference type="GO" id="GO:0042795">
    <property type="term" value="P:snRNA transcription by RNA polymerase II"/>
    <property type="evidence" value="ECO:0007669"/>
    <property type="project" value="TreeGrafter"/>
</dbReference>
<evidence type="ECO:0000313" key="11">
    <source>
        <dbReference type="EMBL" id="MDE48755.1"/>
    </source>
</evidence>
<dbReference type="GO" id="GO:0000978">
    <property type="term" value="F:RNA polymerase II cis-regulatory region sequence-specific DNA binding"/>
    <property type="evidence" value="ECO:0007669"/>
    <property type="project" value="TreeGrafter"/>
</dbReference>
<accession>A0A6G1SE50</accession>
<comment type="function">
    <text evidence="8">Part of the SNAPc complex required for the transcription of both RNA polymerase II and III small-nuclear RNA genes. Binds to the proximal sequence element (PSE), a non-TATA-box basal promoter element common to these 2 types of genes. Recruits TBP and BRF2 to the U6 snRNA TATA box.</text>
</comment>
<dbReference type="GO" id="GO:0001006">
    <property type="term" value="F:RNA polymerase III type 3 promoter sequence-specific DNA binding"/>
    <property type="evidence" value="ECO:0007669"/>
    <property type="project" value="TreeGrafter"/>
</dbReference>
<organism evidence="11">
    <name type="scientific">Aceria tosichella</name>
    <name type="common">wheat curl mite</name>
    <dbReference type="NCBI Taxonomy" id="561515"/>
    <lineage>
        <taxon>Eukaryota</taxon>
        <taxon>Metazoa</taxon>
        <taxon>Ecdysozoa</taxon>
        <taxon>Arthropoda</taxon>
        <taxon>Chelicerata</taxon>
        <taxon>Arachnida</taxon>
        <taxon>Acari</taxon>
        <taxon>Acariformes</taxon>
        <taxon>Trombidiformes</taxon>
        <taxon>Prostigmata</taxon>
        <taxon>Eupodina</taxon>
        <taxon>Eriophyoidea</taxon>
        <taxon>Eriophyidae</taxon>
        <taxon>Eriophyinae</taxon>
        <taxon>Aceriini</taxon>
        <taxon>Aceria</taxon>
    </lineage>
</organism>
<dbReference type="GO" id="GO:0001046">
    <property type="term" value="F:core promoter sequence-specific DNA binding"/>
    <property type="evidence" value="ECO:0007669"/>
    <property type="project" value="TreeGrafter"/>
</dbReference>
<dbReference type="PANTHER" id="PTHR13421:SF16">
    <property type="entry name" value="SNRNA-ACTIVATING PROTEIN COMPLEX SUBUNIT 3"/>
    <property type="match status" value="1"/>
</dbReference>
<comment type="subcellular location">
    <subcellularLocation>
        <location evidence="1">Nucleus</location>
    </subcellularLocation>
</comment>
<dbReference type="GO" id="GO:0019185">
    <property type="term" value="C:snRNA-activating protein complex"/>
    <property type="evidence" value="ECO:0007669"/>
    <property type="project" value="TreeGrafter"/>
</dbReference>
<comment type="subunit">
    <text evidence="9">Part of the SNAPc complex composed of 5 subunits: SNAPC1, SNAPC2, SNAPC3, SNAPC4 and SNAPC5. SNAPC3 interacts with SNAPC1.</text>
</comment>
<keyword evidence="6" id="KW-0804">Transcription</keyword>